<protein>
    <recommendedName>
        <fullName evidence="1">F-box domain-containing protein</fullName>
    </recommendedName>
</protein>
<dbReference type="InterPro" id="IPR036047">
    <property type="entry name" value="F-box-like_dom_sf"/>
</dbReference>
<evidence type="ECO:0000313" key="2">
    <source>
        <dbReference type="EMBL" id="CAL1703475.1"/>
    </source>
</evidence>
<dbReference type="SUPFAM" id="SSF81383">
    <property type="entry name" value="F-box domain"/>
    <property type="match status" value="1"/>
</dbReference>
<dbReference type="Proteomes" id="UP001497453">
    <property type="component" value="Chromosome 3"/>
</dbReference>
<keyword evidence="3" id="KW-1185">Reference proteome</keyword>
<gene>
    <name evidence="2" type="ORF">GFSPODELE1_LOCUS4600</name>
</gene>
<dbReference type="Pfam" id="PF12937">
    <property type="entry name" value="F-box-like"/>
    <property type="match status" value="1"/>
</dbReference>
<name>A0ABP1D6H8_9APHY</name>
<dbReference type="Gene3D" id="1.20.1280.50">
    <property type="match status" value="1"/>
</dbReference>
<dbReference type="InterPro" id="IPR001810">
    <property type="entry name" value="F-box_dom"/>
</dbReference>
<evidence type="ECO:0000313" key="3">
    <source>
        <dbReference type="Proteomes" id="UP001497453"/>
    </source>
</evidence>
<reference evidence="3" key="1">
    <citation type="submission" date="2024-04" db="EMBL/GenBank/DDBJ databases">
        <authorList>
            <person name="Shaw F."/>
            <person name="Minotto A."/>
        </authorList>
    </citation>
    <scope>NUCLEOTIDE SEQUENCE [LARGE SCALE GENOMIC DNA]</scope>
</reference>
<feature type="domain" description="F-box" evidence="1">
    <location>
        <begin position="109"/>
        <end position="157"/>
    </location>
</feature>
<organism evidence="2 3">
    <name type="scientific">Somion occarium</name>
    <dbReference type="NCBI Taxonomy" id="3059160"/>
    <lineage>
        <taxon>Eukaryota</taxon>
        <taxon>Fungi</taxon>
        <taxon>Dikarya</taxon>
        <taxon>Basidiomycota</taxon>
        <taxon>Agaricomycotina</taxon>
        <taxon>Agaricomycetes</taxon>
        <taxon>Polyporales</taxon>
        <taxon>Cerrenaceae</taxon>
        <taxon>Somion</taxon>
    </lineage>
</organism>
<dbReference type="EMBL" id="OZ037946">
    <property type="protein sequence ID" value="CAL1703475.1"/>
    <property type="molecule type" value="Genomic_DNA"/>
</dbReference>
<accession>A0ABP1D6H8</accession>
<sequence length="584" mass="65246">MSAVKRRRVSSAPRVVTKAEEIEAETVQVGLDTESLQNFLISLEATWPNTRRFERRAPFPQSRSDTLSAIENDVQQVTGIMGDFTDACQRALSLLRSQHNSEVDINAILPEDVLCHIFETAAENGYDHVSVLAISHTCARWRDICFRNPSIYHCIDISTIPVKIGELFISTNLNLPLCLRFMKAAPVASLLARQTFCASSLARAKEFCLTTSPSWVPLGRRSPLLTTVMLVNAQAVDGDGLITSSFLSQPKLSQFTMIGMRYPWNSGAYARLSKLCLIISGLNTGFHDDDLDVLQLFQKSPNMVECTILVSKPVSIQGRRPQKPKELISMPGLRTLYLKLLSSDLDYILSSISTPPTMKATLTAMHDSRDHSPLAWIPLDPRCLPCFHVMDALCLNRRDFRILAFKNVPDGWCREPEPTVTIAAEWYAPPQPYVLCPILGVTRILHSMSSLKALDVQEMDSWCYGSSETSLDHLVKDVFSLLNAAPTLNLLTLDKCPEEVLELLATQKAHSSARFCVGLHRLSCSRARINKDVILRLCQTFSKQIQALRFLRCRFESKDVEAELLACLGQIGVSDIQSDLAEFE</sequence>
<evidence type="ECO:0000259" key="1">
    <source>
        <dbReference type="Pfam" id="PF12937"/>
    </source>
</evidence>
<proteinExistence type="predicted"/>